<dbReference type="AlphaFoldDB" id="G5Q5X5"/>
<dbReference type="Proteomes" id="UP000003221">
    <property type="component" value="Unassembled WGS sequence"/>
</dbReference>
<evidence type="ECO:0000313" key="2">
    <source>
        <dbReference type="Proteomes" id="UP000003221"/>
    </source>
</evidence>
<evidence type="ECO:0000313" key="1">
    <source>
        <dbReference type="EMBL" id="EHC76713.1"/>
    </source>
</evidence>
<accession>G5Q5X5</accession>
<dbReference type="EMBL" id="AFCS01000824">
    <property type="protein sequence ID" value="EHC76713.1"/>
    <property type="molecule type" value="Genomic_DNA"/>
</dbReference>
<sequence>MSAVIAFGDHFVRRQMGQRIGLFHHRLAAQFTAGLWVRIATG</sequence>
<organism evidence="1 2">
    <name type="scientific">Salmonella enterica subsp. enterica serovar Montevideo str. S5-403</name>
    <dbReference type="NCBI Taxonomy" id="913242"/>
    <lineage>
        <taxon>Bacteria</taxon>
        <taxon>Pseudomonadati</taxon>
        <taxon>Pseudomonadota</taxon>
        <taxon>Gammaproteobacteria</taxon>
        <taxon>Enterobacterales</taxon>
        <taxon>Enterobacteriaceae</taxon>
        <taxon>Salmonella</taxon>
    </lineage>
</organism>
<gene>
    <name evidence="1" type="ORF">LTSEMON_3591</name>
</gene>
<protein>
    <submittedName>
        <fullName evidence="1">Uncharacterized protein</fullName>
    </submittedName>
</protein>
<reference evidence="1 2" key="1">
    <citation type="journal article" date="2011" name="BMC Genomics">
        <title>Genome sequencing reveals diversification of virulence factor content and possible host adaptation in distinct subpopulations of Salmonella enterica.</title>
        <authorList>
            <person name="den Bakker H.C."/>
            <person name="Moreno Switt A.I."/>
            <person name="Govoni G."/>
            <person name="Cummings C.A."/>
            <person name="Ranieri M.L."/>
            <person name="Degoricija L."/>
            <person name="Hoelzer K."/>
            <person name="Rodriguez-Rivera L.D."/>
            <person name="Brown S."/>
            <person name="Bolchacova E."/>
            <person name="Furtado M.R."/>
            <person name="Wiedmann M."/>
        </authorList>
    </citation>
    <scope>NUCLEOTIDE SEQUENCE [LARGE SCALE GENOMIC DNA]</scope>
    <source>
        <strain evidence="1 2">S5-403</strain>
    </source>
</reference>
<dbReference type="PATRIC" id="fig|913242.3.peg.3100"/>
<proteinExistence type="predicted"/>
<name>G5Q5X5_SALMO</name>
<comment type="caution">
    <text evidence="1">The sequence shown here is derived from an EMBL/GenBank/DDBJ whole genome shotgun (WGS) entry which is preliminary data.</text>
</comment>